<evidence type="ECO:0000259" key="19">
    <source>
        <dbReference type="Pfam" id="PF00361"/>
    </source>
</evidence>
<evidence type="ECO:0000256" key="9">
    <source>
        <dbReference type="ARBA" id="ARBA00022792"/>
    </source>
</evidence>
<evidence type="ECO:0000256" key="17">
    <source>
        <dbReference type="ARBA" id="ARBA00049551"/>
    </source>
</evidence>
<keyword evidence="8 18" id="KW-0812">Transmembrane</keyword>
<evidence type="ECO:0000313" key="20">
    <source>
        <dbReference type="EMBL" id="AQM39923.1"/>
    </source>
</evidence>
<feature type="transmembrane region" description="Helical" evidence="18">
    <location>
        <begin position="196"/>
        <end position="219"/>
    </location>
</feature>
<geneLocation type="mitochondrion" evidence="20"/>
<feature type="transmembrane region" description="Helical" evidence="18">
    <location>
        <begin position="92"/>
        <end position="111"/>
    </location>
</feature>
<evidence type="ECO:0000256" key="7">
    <source>
        <dbReference type="ARBA" id="ARBA00022660"/>
    </source>
</evidence>
<dbReference type="EC" id="7.1.1.2" evidence="4 18"/>
<keyword evidence="10 18" id="KW-1278">Translocase</keyword>
<comment type="subcellular location">
    <subcellularLocation>
        <location evidence="2 18">Mitochondrion inner membrane</location>
        <topology evidence="2 18">Multi-pass membrane protein</topology>
    </subcellularLocation>
</comment>
<keyword evidence="12 18" id="KW-1133">Transmembrane helix</keyword>
<keyword evidence="9 18" id="KW-0999">Mitochondrion inner membrane</keyword>
<dbReference type="InterPro" id="IPR050175">
    <property type="entry name" value="Complex_I_Subunit_2"/>
</dbReference>
<proteinExistence type="inferred from homology"/>
<evidence type="ECO:0000256" key="10">
    <source>
        <dbReference type="ARBA" id="ARBA00022967"/>
    </source>
</evidence>
<organism evidence="20">
    <name type="scientific">Oecanthus rufescens</name>
    <dbReference type="NCBI Taxonomy" id="1945533"/>
    <lineage>
        <taxon>Eukaryota</taxon>
        <taxon>Metazoa</taxon>
        <taxon>Ecdysozoa</taxon>
        <taxon>Arthropoda</taxon>
        <taxon>Hexapoda</taxon>
        <taxon>Insecta</taxon>
        <taxon>Pterygota</taxon>
        <taxon>Neoptera</taxon>
        <taxon>Polyneoptera</taxon>
        <taxon>Orthoptera</taxon>
        <taxon>Ensifera</taxon>
        <taxon>Gryllidea</taxon>
        <taxon>Grylloidea</taxon>
        <taxon>Gryllidae</taxon>
        <taxon>Oecanthinae</taxon>
        <taxon>Oecanthus</taxon>
    </lineage>
</organism>
<gene>
    <name evidence="20" type="primary">ND2</name>
</gene>
<sequence length="338" mass="39231">MFNLSKLTFYMLLMLGTIISISSNTWPAIWMGLEINLMAFIPILYMKNNLLASEASLKYFLVQALASSLLLMSFITFNLFPLTNIFQLNYHLLITTILMIKMGAAPFHMWFPMVMEGCSWMNCIILMTWQKLAPLMIISYLNNSNTLMMIIINLSLLIGSLGGLIQTSTRKIMAYSSINHIGWMLSAILMSTNYWMIYFMIYSFLSFSMIMIFKMMSLYHVNQINMNNYPSLFKMILMLNMLSLGGLPPFLGFLPKWMILNLMTQQNMMFLMLIMVFTSLITLFYYMKLSMNSLLLMPIQIKSNLIHNQYLFPPFLLILFSSITILGLPSFYIFQFLA</sequence>
<evidence type="ECO:0000256" key="12">
    <source>
        <dbReference type="ARBA" id="ARBA00022989"/>
    </source>
</evidence>
<comment type="function">
    <text evidence="1">Core subunit of the mitochondrial membrane respiratory chain NADH dehydrogenase (Complex I) that is believed to belong to the minimal assembly required for catalysis. Complex I functions in the transfer of electrons from NADH to the respiratory chain. The immediate electron acceptor for the enzyme is believed to be ubiquinone.</text>
</comment>
<keyword evidence="11 18" id="KW-0249">Electron transport</keyword>
<name>A0A1Q1MPB3_9ORTH</name>
<feature type="transmembrane region" description="Helical" evidence="18">
    <location>
        <begin position="7"/>
        <end position="23"/>
    </location>
</feature>
<evidence type="ECO:0000256" key="13">
    <source>
        <dbReference type="ARBA" id="ARBA00023027"/>
    </source>
</evidence>
<evidence type="ECO:0000256" key="16">
    <source>
        <dbReference type="ARBA" id="ARBA00023136"/>
    </source>
</evidence>
<comment type="function">
    <text evidence="18">Core subunit of the mitochondrial membrane respiratory chain NADH dehydrogenase (Complex I) which catalyzes electron transfer from NADH through the respiratory chain, using ubiquinone as an electron acceptor. Essential for the catalytic activity and assembly of complex I.</text>
</comment>
<dbReference type="PRINTS" id="PR01436">
    <property type="entry name" value="NADHDHGNASE2"/>
</dbReference>
<reference evidence="20" key="1">
    <citation type="submission" date="2016-04" db="EMBL/GenBank/DDBJ databases">
        <title>Towards a higher-level phylogeny of ensiferan insects inferred from mitochondrial genome sequences.</title>
        <authorList>
            <person name="Zhou Z.J."/>
        </authorList>
    </citation>
    <scope>NUCLEOTIDE SEQUENCE</scope>
</reference>
<dbReference type="GO" id="GO:0006120">
    <property type="term" value="P:mitochondrial electron transport, NADH to ubiquinone"/>
    <property type="evidence" value="ECO:0007669"/>
    <property type="project" value="InterPro"/>
</dbReference>
<evidence type="ECO:0000256" key="11">
    <source>
        <dbReference type="ARBA" id="ARBA00022982"/>
    </source>
</evidence>
<evidence type="ECO:0000256" key="3">
    <source>
        <dbReference type="ARBA" id="ARBA00007012"/>
    </source>
</evidence>
<protein>
    <recommendedName>
        <fullName evidence="5 18">NADH-ubiquinone oxidoreductase chain 2</fullName>
        <ecNumber evidence="4 18">7.1.1.2</ecNumber>
    </recommendedName>
</protein>
<dbReference type="InterPro" id="IPR003917">
    <property type="entry name" value="NADH_UbQ_OxRdtase_chain2"/>
</dbReference>
<dbReference type="InterPro" id="IPR001750">
    <property type="entry name" value="ND/Mrp_TM"/>
</dbReference>
<comment type="catalytic activity">
    <reaction evidence="17 18">
        <text>a ubiquinone + NADH + 5 H(+)(in) = a ubiquinol + NAD(+) + 4 H(+)(out)</text>
        <dbReference type="Rhea" id="RHEA:29091"/>
        <dbReference type="Rhea" id="RHEA-COMP:9565"/>
        <dbReference type="Rhea" id="RHEA-COMP:9566"/>
        <dbReference type="ChEBI" id="CHEBI:15378"/>
        <dbReference type="ChEBI" id="CHEBI:16389"/>
        <dbReference type="ChEBI" id="CHEBI:17976"/>
        <dbReference type="ChEBI" id="CHEBI:57540"/>
        <dbReference type="ChEBI" id="CHEBI:57945"/>
        <dbReference type="EC" id="7.1.1.2"/>
    </reaction>
</comment>
<evidence type="ECO:0000256" key="1">
    <source>
        <dbReference type="ARBA" id="ARBA00003257"/>
    </source>
</evidence>
<keyword evidence="7 18" id="KW-0679">Respiratory chain</keyword>
<dbReference type="GO" id="GO:0008137">
    <property type="term" value="F:NADH dehydrogenase (ubiquinone) activity"/>
    <property type="evidence" value="ECO:0007669"/>
    <property type="project" value="UniProtKB-EC"/>
</dbReference>
<keyword evidence="15 18" id="KW-0496">Mitochondrion</keyword>
<dbReference type="AlphaFoldDB" id="A0A1Q1MPB3"/>
<dbReference type="GO" id="GO:0005743">
    <property type="term" value="C:mitochondrial inner membrane"/>
    <property type="evidence" value="ECO:0007669"/>
    <property type="project" value="UniProtKB-SubCell"/>
</dbReference>
<evidence type="ECO:0000256" key="15">
    <source>
        <dbReference type="ARBA" id="ARBA00023128"/>
    </source>
</evidence>
<dbReference type="EMBL" id="KX057720">
    <property type="protein sequence ID" value="AQM39923.1"/>
    <property type="molecule type" value="Genomic_DNA"/>
</dbReference>
<dbReference type="PANTHER" id="PTHR46552">
    <property type="entry name" value="NADH-UBIQUINONE OXIDOREDUCTASE CHAIN 2"/>
    <property type="match status" value="1"/>
</dbReference>
<keyword evidence="6" id="KW-0813">Transport</keyword>
<evidence type="ECO:0000256" key="2">
    <source>
        <dbReference type="ARBA" id="ARBA00004448"/>
    </source>
</evidence>
<feature type="transmembrane region" description="Helical" evidence="18">
    <location>
        <begin position="59"/>
        <end position="80"/>
    </location>
</feature>
<accession>A0A1Q1MPB3</accession>
<evidence type="ECO:0000256" key="4">
    <source>
        <dbReference type="ARBA" id="ARBA00012944"/>
    </source>
</evidence>
<keyword evidence="14 18" id="KW-0830">Ubiquinone</keyword>
<dbReference type="Pfam" id="PF00361">
    <property type="entry name" value="Proton_antipo_M"/>
    <property type="match status" value="1"/>
</dbReference>
<feature type="domain" description="NADH:quinone oxidoreductase/Mrp antiporter transmembrane" evidence="19">
    <location>
        <begin position="23"/>
        <end position="282"/>
    </location>
</feature>
<evidence type="ECO:0000256" key="5">
    <source>
        <dbReference type="ARBA" id="ARBA00021008"/>
    </source>
</evidence>
<evidence type="ECO:0000256" key="8">
    <source>
        <dbReference type="ARBA" id="ARBA00022692"/>
    </source>
</evidence>
<feature type="transmembrane region" description="Helical" evidence="18">
    <location>
        <begin position="147"/>
        <end position="165"/>
    </location>
</feature>
<evidence type="ECO:0000256" key="6">
    <source>
        <dbReference type="ARBA" id="ARBA00022448"/>
    </source>
</evidence>
<dbReference type="PANTHER" id="PTHR46552:SF1">
    <property type="entry name" value="NADH-UBIQUINONE OXIDOREDUCTASE CHAIN 2"/>
    <property type="match status" value="1"/>
</dbReference>
<feature type="transmembrane region" description="Helical" evidence="18">
    <location>
        <begin position="270"/>
        <end position="289"/>
    </location>
</feature>
<feature type="transmembrane region" description="Helical" evidence="18">
    <location>
        <begin position="310"/>
        <end position="334"/>
    </location>
</feature>
<keyword evidence="13 18" id="KW-0520">NAD</keyword>
<feature type="transmembrane region" description="Helical" evidence="18">
    <location>
        <begin position="172"/>
        <end position="190"/>
    </location>
</feature>
<feature type="transmembrane region" description="Helical" evidence="18">
    <location>
        <begin position="231"/>
        <end position="250"/>
    </location>
</feature>
<evidence type="ECO:0000256" key="14">
    <source>
        <dbReference type="ARBA" id="ARBA00023075"/>
    </source>
</evidence>
<comment type="similarity">
    <text evidence="3 18">Belongs to the complex I subunit 2 family.</text>
</comment>
<keyword evidence="16 18" id="KW-0472">Membrane</keyword>
<evidence type="ECO:0000256" key="18">
    <source>
        <dbReference type="RuleBase" id="RU003403"/>
    </source>
</evidence>